<keyword evidence="2" id="KW-1185">Reference proteome</keyword>
<dbReference type="PANTHER" id="PTHR25462">
    <property type="entry name" value="BONUS, ISOFORM C-RELATED"/>
    <property type="match status" value="1"/>
</dbReference>
<sequence length="402" mass="46283">MASKLIGCSVCNQRKITKPSVVWCSECNEGLCEDYREHHSLSNATTNHETVPIAKYTKLPAEVLRVAQFCQIHNEKYELFRRKHDSPCCKQCVEMHNKCKDLTDINNMIGNIKSSAAFLEIDHTLSEVADNFKRIRINREENLASIREKRKAIEIQIQDIRTMINERLDKLQDDIMGELKTVEERESNKIRQLLSSLIQKEKEIFEYQGHFENTKQYASEYQSFLTLKQIEKYVANEDHFIQSIIKEEHANQIDITCSVDTSLQTFTASMKKFGDVLVNSSPCNITILKRKFQQAQIIVAQSTRNFDSITLRLKQKIQDSLTNIRGCTFLPGGKMVFFCLNRKELEVFMPNGNQEFILSNIGRVFDVVYIGDGSSAVTSGGTSYSRQIHIVDIDQRSEKNRN</sequence>
<evidence type="ECO:0008006" key="3">
    <source>
        <dbReference type="Google" id="ProtNLM"/>
    </source>
</evidence>
<comment type="caution">
    <text evidence="1">The sequence shown here is derived from an EMBL/GenBank/DDBJ whole genome shotgun (WGS) entry which is preliminary data.</text>
</comment>
<proteinExistence type="predicted"/>
<dbReference type="EMBL" id="CAJPWZ010000516">
    <property type="protein sequence ID" value="CAG2195354.1"/>
    <property type="molecule type" value="Genomic_DNA"/>
</dbReference>
<dbReference type="Gene3D" id="3.30.160.60">
    <property type="entry name" value="Classic Zinc Finger"/>
    <property type="match status" value="1"/>
</dbReference>
<dbReference type="InterPro" id="IPR047153">
    <property type="entry name" value="TRIM45/56/19-like"/>
</dbReference>
<dbReference type="GO" id="GO:0060340">
    <property type="term" value="P:positive regulation of type I interferon-mediated signaling pathway"/>
    <property type="evidence" value="ECO:0007669"/>
    <property type="project" value="TreeGrafter"/>
</dbReference>
<dbReference type="CDD" id="cd19757">
    <property type="entry name" value="Bbox1"/>
    <property type="match status" value="1"/>
</dbReference>
<reference evidence="1" key="1">
    <citation type="submission" date="2021-03" db="EMBL/GenBank/DDBJ databases">
        <authorList>
            <person name="Bekaert M."/>
        </authorList>
    </citation>
    <scope>NUCLEOTIDE SEQUENCE</scope>
</reference>
<dbReference type="AlphaFoldDB" id="A0A8S3QIJ2"/>
<accession>A0A8S3QIJ2</accession>
<protein>
    <recommendedName>
        <fullName evidence="3">B box-type domain-containing protein</fullName>
    </recommendedName>
</protein>
<dbReference type="SUPFAM" id="SSF101898">
    <property type="entry name" value="NHL repeat"/>
    <property type="match status" value="1"/>
</dbReference>
<evidence type="ECO:0000313" key="2">
    <source>
        <dbReference type="Proteomes" id="UP000683360"/>
    </source>
</evidence>
<dbReference type="PANTHER" id="PTHR25462:SF299">
    <property type="entry name" value="E3 UBIQUITIN-PROTEIN LIGASE TRIM56"/>
    <property type="match status" value="1"/>
</dbReference>
<evidence type="ECO:0000313" key="1">
    <source>
        <dbReference type="EMBL" id="CAG2195354.1"/>
    </source>
</evidence>
<organism evidence="1 2">
    <name type="scientific">Mytilus edulis</name>
    <name type="common">Blue mussel</name>
    <dbReference type="NCBI Taxonomy" id="6550"/>
    <lineage>
        <taxon>Eukaryota</taxon>
        <taxon>Metazoa</taxon>
        <taxon>Spiralia</taxon>
        <taxon>Lophotrochozoa</taxon>
        <taxon>Mollusca</taxon>
        <taxon>Bivalvia</taxon>
        <taxon>Autobranchia</taxon>
        <taxon>Pteriomorphia</taxon>
        <taxon>Mytilida</taxon>
        <taxon>Mytiloidea</taxon>
        <taxon>Mytilidae</taxon>
        <taxon>Mytilinae</taxon>
        <taxon>Mytilus</taxon>
    </lineage>
</organism>
<dbReference type="GO" id="GO:0005654">
    <property type="term" value="C:nucleoplasm"/>
    <property type="evidence" value="ECO:0007669"/>
    <property type="project" value="TreeGrafter"/>
</dbReference>
<dbReference type="Proteomes" id="UP000683360">
    <property type="component" value="Unassembled WGS sequence"/>
</dbReference>
<dbReference type="GO" id="GO:0045087">
    <property type="term" value="P:innate immune response"/>
    <property type="evidence" value="ECO:0007669"/>
    <property type="project" value="TreeGrafter"/>
</dbReference>
<dbReference type="GO" id="GO:0061630">
    <property type="term" value="F:ubiquitin protein ligase activity"/>
    <property type="evidence" value="ECO:0007669"/>
    <property type="project" value="TreeGrafter"/>
</dbReference>
<dbReference type="OrthoDB" id="10326354at2759"/>
<gene>
    <name evidence="1" type="ORF">MEDL_10310</name>
</gene>
<name>A0A8S3QIJ2_MYTED</name>